<protein>
    <submittedName>
        <fullName evidence="1">Probable receptor kinase, putative</fullName>
    </submittedName>
</protein>
<evidence type="ECO:0000313" key="1">
    <source>
        <dbReference type="EMBL" id="GBE62685.1"/>
    </source>
</evidence>
<keyword evidence="1" id="KW-0675">Receptor</keyword>
<dbReference type="AlphaFoldDB" id="A0A2H6KI71"/>
<gene>
    <name evidence="1" type="ORF">BOVATA_041780</name>
</gene>
<dbReference type="RefSeq" id="XP_028868928.1">
    <property type="nucleotide sequence ID" value="XM_029013095.1"/>
</dbReference>
<keyword evidence="2" id="KW-1185">Reference proteome</keyword>
<dbReference type="EMBL" id="BDSA01000006">
    <property type="protein sequence ID" value="GBE62685.1"/>
    <property type="molecule type" value="Genomic_DNA"/>
</dbReference>
<dbReference type="Proteomes" id="UP000236319">
    <property type="component" value="Unassembled WGS sequence"/>
</dbReference>
<dbReference type="GO" id="GO:0016301">
    <property type="term" value="F:kinase activity"/>
    <property type="evidence" value="ECO:0007669"/>
    <property type="project" value="UniProtKB-KW"/>
</dbReference>
<organism evidence="1 2">
    <name type="scientific">Babesia ovata</name>
    <dbReference type="NCBI Taxonomy" id="189622"/>
    <lineage>
        <taxon>Eukaryota</taxon>
        <taxon>Sar</taxon>
        <taxon>Alveolata</taxon>
        <taxon>Apicomplexa</taxon>
        <taxon>Aconoidasida</taxon>
        <taxon>Piroplasmida</taxon>
        <taxon>Babesiidae</taxon>
        <taxon>Babesia</taxon>
    </lineage>
</organism>
<dbReference type="OrthoDB" id="366312at2759"/>
<name>A0A2H6KI71_9APIC</name>
<dbReference type="GeneID" id="39876455"/>
<sequence length="309" mass="34025">MAIKCRELLLQHFKPLGVTDTQNDCMEHVDPIEKLTVRGTCATPLRIGLKMKSNAPPSNSERNLLYSYQVTKQFEGYLTSEDSNIIQDSLSYIEIACSSATPLEYALGICHATSVDYVCHLSPPLLNGTPGELETEVVPAMLNKTILLCHTNGCTPEAIKMLHSSMLSLLGNKKAINMLSPTAFATLIGVLDRVENIHAEKVLDVMIECSVERMSSATEDASTVRLHCNNSLQLLSVCVKKSHVDAIRLAKCICVNAQHLDTERVPQFLLLLTKMGFRDGGYMSILERIAEKAMTMNSDAARVLKLEVS</sequence>
<keyword evidence="1" id="KW-0808">Transferase</keyword>
<proteinExistence type="predicted"/>
<evidence type="ECO:0000313" key="2">
    <source>
        <dbReference type="Proteomes" id="UP000236319"/>
    </source>
</evidence>
<dbReference type="VEuPathDB" id="PiroplasmaDB:BOVATA_041780"/>
<comment type="caution">
    <text evidence="1">The sequence shown here is derived from an EMBL/GenBank/DDBJ whole genome shotgun (WGS) entry which is preliminary data.</text>
</comment>
<keyword evidence="1" id="KW-0418">Kinase</keyword>
<accession>A0A2H6KI71</accession>
<reference evidence="1 2" key="1">
    <citation type="journal article" date="2017" name="BMC Genomics">
        <title>Whole-genome assembly of Babesia ovata and comparative genomics between closely related pathogens.</title>
        <authorList>
            <person name="Yamagishi J."/>
            <person name="Asada M."/>
            <person name="Hakimi H."/>
            <person name="Tanaka T.Q."/>
            <person name="Sugimoto C."/>
            <person name="Kawazu S."/>
        </authorList>
    </citation>
    <scope>NUCLEOTIDE SEQUENCE [LARGE SCALE GENOMIC DNA]</scope>
    <source>
        <strain evidence="1 2">Miyake</strain>
    </source>
</reference>